<dbReference type="InterPro" id="IPR013783">
    <property type="entry name" value="Ig-like_fold"/>
</dbReference>
<dbReference type="AlphaFoldDB" id="A0A2N0VF43"/>
<dbReference type="EMBL" id="PISP01000005">
    <property type="protein sequence ID" value="PKD42816.1"/>
    <property type="molecule type" value="Genomic_DNA"/>
</dbReference>
<keyword evidence="1" id="KW-0812">Transmembrane</keyword>
<reference evidence="2 3" key="1">
    <citation type="submission" date="2017-11" db="EMBL/GenBank/DDBJ databases">
        <title>Rhodohalobacter 15182 sp. nov., isolated from a salt lake.</title>
        <authorList>
            <person name="Han S."/>
        </authorList>
    </citation>
    <scope>NUCLEOTIDE SEQUENCE [LARGE SCALE GENOMIC DNA]</scope>
    <source>
        <strain evidence="2 3">15182</strain>
    </source>
</reference>
<evidence type="ECO:0008006" key="4">
    <source>
        <dbReference type="Google" id="ProtNLM"/>
    </source>
</evidence>
<keyword evidence="1" id="KW-0472">Membrane</keyword>
<dbReference type="SUPFAM" id="SSF81296">
    <property type="entry name" value="E set domains"/>
    <property type="match status" value="1"/>
</dbReference>
<keyword evidence="1" id="KW-1133">Transmembrane helix</keyword>
<sequence>MSKENLKKDELFRLFLDGELDDEQESRALHMIADDPELRSMLHFERTLTQSFASDPNPESFAVPENFSSSVMNRISSEHENKKRPSKIGMSLFEPRKVTLRPIYAAAAVILFTFSFGYLLLNEQDRSESDIASMVGEDQSVQLVSEQESEVWIRFVYFDENAESIAVAGDFSDWDPVNLSREIIYDKIVWTGMIPVVRGEHDYMFVKDGEEWLTDPLADVQRDDGFGNKNAVLFI</sequence>
<comment type="caution">
    <text evidence="2">The sequence shown here is derived from an EMBL/GenBank/DDBJ whole genome shotgun (WGS) entry which is preliminary data.</text>
</comment>
<evidence type="ECO:0000313" key="2">
    <source>
        <dbReference type="EMBL" id="PKD42816.1"/>
    </source>
</evidence>
<evidence type="ECO:0000256" key="1">
    <source>
        <dbReference type="SAM" id="Phobius"/>
    </source>
</evidence>
<name>A0A2N0VF43_9BACT</name>
<proteinExistence type="predicted"/>
<gene>
    <name evidence="2" type="ORF">CWD77_13260</name>
</gene>
<accession>A0A2N0VF43</accession>
<protein>
    <recommendedName>
        <fullName evidence="4">AMP-activated protein kinase glycogen-binding domain-containing protein</fullName>
    </recommendedName>
</protein>
<evidence type="ECO:0000313" key="3">
    <source>
        <dbReference type="Proteomes" id="UP000233398"/>
    </source>
</evidence>
<keyword evidence="3" id="KW-1185">Reference proteome</keyword>
<dbReference type="InterPro" id="IPR014756">
    <property type="entry name" value="Ig_E-set"/>
</dbReference>
<dbReference type="RefSeq" id="WP_101074067.1">
    <property type="nucleotide sequence ID" value="NZ_PISP01000005.1"/>
</dbReference>
<feature type="transmembrane region" description="Helical" evidence="1">
    <location>
        <begin position="103"/>
        <end position="121"/>
    </location>
</feature>
<dbReference type="Gene3D" id="2.60.40.10">
    <property type="entry name" value="Immunoglobulins"/>
    <property type="match status" value="1"/>
</dbReference>
<dbReference type="Proteomes" id="UP000233398">
    <property type="component" value="Unassembled WGS sequence"/>
</dbReference>
<dbReference type="OrthoDB" id="5451596at2"/>
<organism evidence="2 3">
    <name type="scientific">Rhodohalobacter barkolensis</name>
    <dbReference type="NCBI Taxonomy" id="2053187"/>
    <lineage>
        <taxon>Bacteria</taxon>
        <taxon>Pseudomonadati</taxon>
        <taxon>Balneolota</taxon>
        <taxon>Balneolia</taxon>
        <taxon>Balneolales</taxon>
        <taxon>Balneolaceae</taxon>
        <taxon>Rhodohalobacter</taxon>
    </lineage>
</organism>